<dbReference type="GO" id="GO:0008760">
    <property type="term" value="F:UDP-N-acetylglucosamine 1-carboxyvinyltransferase activity"/>
    <property type="evidence" value="ECO:0007669"/>
    <property type="project" value="UniProtKB-EC"/>
</dbReference>
<feature type="active site" description="Proton donor" evidence="12">
    <location>
        <position position="116"/>
    </location>
</feature>
<dbReference type="PANTHER" id="PTHR43783:SF1">
    <property type="entry name" value="UDP-N-ACETYLGLUCOSAMINE 1-CARBOXYVINYLTRANSFERASE"/>
    <property type="match status" value="1"/>
</dbReference>
<dbReference type="SUPFAM" id="SSF55205">
    <property type="entry name" value="EPT/RTPC-like"/>
    <property type="match status" value="1"/>
</dbReference>
<proteinExistence type="inferred from homology"/>
<keyword evidence="12" id="KW-0670">Pyruvate</keyword>
<dbReference type="EMBL" id="JACSNV010000001">
    <property type="protein sequence ID" value="MBM6876717.1"/>
    <property type="molecule type" value="Genomic_DNA"/>
</dbReference>
<evidence type="ECO:0000256" key="9">
    <source>
        <dbReference type="ARBA" id="ARBA00023316"/>
    </source>
</evidence>
<evidence type="ECO:0000313" key="15">
    <source>
        <dbReference type="Proteomes" id="UP000729290"/>
    </source>
</evidence>
<keyword evidence="7 12" id="KW-0573">Peptidoglycan synthesis</keyword>
<comment type="catalytic activity">
    <reaction evidence="11 12">
        <text>phosphoenolpyruvate + UDP-N-acetyl-alpha-D-glucosamine = UDP-N-acetyl-3-O-(1-carboxyvinyl)-alpha-D-glucosamine + phosphate</text>
        <dbReference type="Rhea" id="RHEA:18681"/>
        <dbReference type="ChEBI" id="CHEBI:43474"/>
        <dbReference type="ChEBI" id="CHEBI:57705"/>
        <dbReference type="ChEBI" id="CHEBI:58702"/>
        <dbReference type="ChEBI" id="CHEBI:68483"/>
        <dbReference type="EC" id="2.5.1.7"/>
    </reaction>
</comment>
<comment type="caution">
    <text evidence="12">Lacks conserved residue(s) required for the propagation of feature annotation.</text>
</comment>
<evidence type="ECO:0000256" key="10">
    <source>
        <dbReference type="ARBA" id="ARBA00038367"/>
    </source>
</evidence>
<dbReference type="PANTHER" id="PTHR43783">
    <property type="entry name" value="UDP-N-ACETYLGLUCOSAMINE 1-CARBOXYVINYLTRANSFERASE"/>
    <property type="match status" value="1"/>
</dbReference>
<keyword evidence="9 12" id="KW-0961">Cell wall biogenesis/degradation</keyword>
<evidence type="ECO:0000256" key="1">
    <source>
        <dbReference type="ARBA" id="ARBA00004496"/>
    </source>
</evidence>
<evidence type="ECO:0000256" key="6">
    <source>
        <dbReference type="ARBA" id="ARBA00022960"/>
    </source>
</evidence>
<reference evidence="14 15" key="1">
    <citation type="journal article" date="2021" name="Sci. Rep.">
        <title>The distribution of antibiotic resistance genes in chicken gut microbiota commensals.</title>
        <authorList>
            <person name="Juricova H."/>
            <person name="Matiasovicova J."/>
            <person name="Kubasova T."/>
            <person name="Cejkova D."/>
            <person name="Rychlik I."/>
        </authorList>
    </citation>
    <scope>NUCLEOTIDE SEQUENCE [LARGE SCALE GENOMIC DNA]</scope>
    <source>
        <strain evidence="14 15">An431b</strain>
    </source>
</reference>
<dbReference type="HAMAP" id="MF_00111">
    <property type="entry name" value="MurA"/>
    <property type="match status" value="1"/>
</dbReference>
<feature type="binding site" evidence="12">
    <location>
        <position position="92"/>
    </location>
    <ligand>
        <name>UDP-N-acetyl-alpha-D-glucosamine</name>
        <dbReference type="ChEBI" id="CHEBI:57705"/>
    </ligand>
</feature>
<evidence type="ECO:0000313" key="14">
    <source>
        <dbReference type="EMBL" id="MBM6876717.1"/>
    </source>
</evidence>
<dbReference type="InterPro" id="IPR013792">
    <property type="entry name" value="RNA3'P_cycl/enolpyr_Trfase_a/b"/>
</dbReference>
<evidence type="ECO:0000256" key="8">
    <source>
        <dbReference type="ARBA" id="ARBA00023306"/>
    </source>
</evidence>
<keyword evidence="4 12" id="KW-0132">Cell division</keyword>
<comment type="subcellular location">
    <subcellularLocation>
        <location evidence="1 12">Cytoplasm</location>
    </subcellularLocation>
</comment>
<dbReference type="InterPro" id="IPR036968">
    <property type="entry name" value="Enolpyruvate_Tfrase_sf"/>
</dbReference>
<dbReference type="RefSeq" id="WP_205132371.1">
    <property type="nucleotide sequence ID" value="NZ_JACSNT010000001.1"/>
</dbReference>
<feature type="binding site" evidence="12">
    <location>
        <position position="327"/>
    </location>
    <ligand>
        <name>UDP-N-acetyl-alpha-D-glucosamine</name>
        <dbReference type="ChEBI" id="CHEBI:57705"/>
    </ligand>
</feature>
<keyword evidence="15" id="KW-1185">Reference proteome</keyword>
<evidence type="ECO:0000256" key="11">
    <source>
        <dbReference type="ARBA" id="ARBA00047527"/>
    </source>
</evidence>
<dbReference type="NCBIfam" id="TIGR01072">
    <property type="entry name" value="murA"/>
    <property type="match status" value="1"/>
</dbReference>
<feature type="binding site" evidence="12">
    <location>
        <begin position="22"/>
        <end position="23"/>
    </location>
    <ligand>
        <name>phosphoenolpyruvate</name>
        <dbReference type="ChEBI" id="CHEBI:58702"/>
    </ligand>
</feature>
<comment type="caution">
    <text evidence="14">The sequence shown here is derived from an EMBL/GenBank/DDBJ whole genome shotgun (WGS) entry which is preliminary data.</text>
</comment>
<feature type="binding site" evidence="12">
    <location>
        <begin position="121"/>
        <end position="125"/>
    </location>
    <ligand>
        <name>UDP-N-acetyl-alpha-D-glucosamine</name>
        <dbReference type="ChEBI" id="CHEBI:57705"/>
    </ligand>
</feature>
<feature type="binding site" evidence="12">
    <location>
        <position position="305"/>
    </location>
    <ligand>
        <name>UDP-N-acetyl-alpha-D-glucosamine</name>
        <dbReference type="ChEBI" id="CHEBI:57705"/>
    </ligand>
</feature>
<evidence type="ECO:0000256" key="3">
    <source>
        <dbReference type="ARBA" id="ARBA00022490"/>
    </source>
</evidence>
<comment type="function">
    <text evidence="12">Cell wall formation. Adds enolpyruvyl to UDP-N-acetylglucosamine.</text>
</comment>
<dbReference type="EC" id="2.5.1.7" evidence="12"/>
<dbReference type="NCBIfam" id="NF006873">
    <property type="entry name" value="PRK09369.1"/>
    <property type="match status" value="1"/>
</dbReference>
<organism evidence="14 15">
    <name type="scientific">Anaerotignum lactatifermentans</name>
    <dbReference type="NCBI Taxonomy" id="160404"/>
    <lineage>
        <taxon>Bacteria</taxon>
        <taxon>Bacillati</taxon>
        <taxon>Bacillota</taxon>
        <taxon>Clostridia</taxon>
        <taxon>Lachnospirales</taxon>
        <taxon>Anaerotignaceae</taxon>
        <taxon>Anaerotignum</taxon>
    </lineage>
</organism>
<feature type="modified residue" description="2-(S-cysteinyl)pyruvic acid O-phosphothioketal" evidence="12">
    <location>
        <position position="116"/>
    </location>
</feature>
<dbReference type="Proteomes" id="UP000729290">
    <property type="component" value="Unassembled WGS sequence"/>
</dbReference>
<dbReference type="Gene3D" id="3.65.10.10">
    <property type="entry name" value="Enolpyruvate transferase domain"/>
    <property type="match status" value="2"/>
</dbReference>
<evidence type="ECO:0000256" key="7">
    <source>
        <dbReference type="ARBA" id="ARBA00022984"/>
    </source>
</evidence>
<keyword evidence="5 12" id="KW-0808">Transferase</keyword>
<evidence type="ECO:0000256" key="4">
    <source>
        <dbReference type="ARBA" id="ARBA00022618"/>
    </source>
</evidence>
<dbReference type="InterPro" id="IPR005750">
    <property type="entry name" value="UDP_GlcNAc_COvinyl_MurA"/>
</dbReference>
<dbReference type="InterPro" id="IPR050068">
    <property type="entry name" value="MurA_subfamily"/>
</dbReference>
<keyword evidence="8 12" id="KW-0131">Cell cycle</keyword>
<keyword evidence="6 12" id="KW-0133">Cell shape</keyword>
<sequence>MGYYVVEGGRKIGGEFQVHGSKNAVLPLLAASILAEDEVVLENCPLIADLFVSLDILRSLGCTVKLDGRTVIIDSRRLDGTEVGEEMVSKMRSSVLYLGALLGRKKEAKLGHPGGCAIGRRPIDLHLKAFEKMGVVITEENEIFCCKAPLLLGYHIYLEYPSVGATENILLLAVKAEGTTVIHNAAREPEIVCLARFLRACGAEIYGEGTPTIMVEGVRRLHGAYFTVPFDRIEAGTFLCATAATGGEIRLLGAERQQMEGTLEVLEQMGCGLRYGQDSVFLQAPKRLLSDFTLTTGPYPAFPTDMQPMVMSLLTLARGTCMISETVFEARFQHADALCRMGANIQKQGRNAVVFGVERLHGAVVTGSDLRGGAALLIAALAAEGESRIYGSSYVERGYEKIEEALTCLGGRVRLKKGWNE</sequence>
<dbReference type="Pfam" id="PF00275">
    <property type="entry name" value="EPSP_synthase"/>
    <property type="match status" value="1"/>
</dbReference>
<evidence type="ECO:0000256" key="2">
    <source>
        <dbReference type="ARBA" id="ARBA00004752"/>
    </source>
</evidence>
<evidence type="ECO:0000256" key="12">
    <source>
        <dbReference type="HAMAP-Rule" id="MF_00111"/>
    </source>
</evidence>
<feature type="domain" description="Enolpyruvate transferase" evidence="13">
    <location>
        <begin position="6"/>
        <end position="406"/>
    </location>
</feature>
<keyword evidence="3 12" id="KW-0963">Cytoplasm</keyword>
<dbReference type="InterPro" id="IPR001986">
    <property type="entry name" value="Enolpyruvate_Tfrase_dom"/>
</dbReference>
<comment type="similarity">
    <text evidence="10 12">Belongs to the EPSP synthase family. MurA subfamily.</text>
</comment>
<gene>
    <name evidence="12 14" type="primary">murA</name>
    <name evidence="14" type="ORF">H9X83_00880</name>
</gene>
<dbReference type="CDD" id="cd01555">
    <property type="entry name" value="UdpNAET"/>
    <property type="match status" value="1"/>
</dbReference>
<evidence type="ECO:0000259" key="13">
    <source>
        <dbReference type="Pfam" id="PF00275"/>
    </source>
</evidence>
<comment type="pathway">
    <text evidence="2 12">Cell wall biogenesis; peptidoglycan biosynthesis.</text>
</comment>
<protein>
    <recommendedName>
        <fullName evidence="12">UDP-N-acetylglucosamine 1-carboxyvinyltransferase</fullName>
        <ecNumber evidence="12">2.5.1.7</ecNumber>
    </recommendedName>
    <alternativeName>
        <fullName evidence="12">Enoylpyruvate transferase</fullName>
    </alternativeName>
    <alternativeName>
        <fullName evidence="12">UDP-N-acetylglucosamine enolpyruvyl transferase</fullName>
        <shortName evidence="12">EPT</shortName>
    </alternativeName>
</protein>
<accession>A0ABS2G800</accession>
<name>A0ABS2G800_9FIRM</name>
<evidence type="ECO:0000256" key="5">
    <source>
        <dbReference type="ARBA" id="ARBA00022679"/>
    </source>
</evidence>